<accession>A0A9P6TFR5</accession>
<keyword evidence="3" id="KW-1185">Reference proteome</keyword>
<feature type="chain" id="PRO_5040283405" evidence="1">
    <location>
        <begin position="26"/>
        <end position="69"/>
    </location>
</feature>
<dbReference type="EMBL" id="MU167216">
    <property type="protein sequence ID" value="KAG0150951.1"/>
    <property type="molecule type" value="Genomic_DNA"/>
</dbReference>
<comment type="caution">
    <text evidence="2">The sequence shown here is derived from an EMBL/GenBank/DDBJ whole genome shotgun (WGS) entry which is preliminary data.</text>
</comment>
<dbReference type="AlphaFoldDB" id="A0A9P6TFR5"/>
<dbReference type="Proteomes" id="UP000886653">
    <property type="component" value="Unassembled WGS sequence"/>
</dbReference>
<keyword evidence="1" id="KW-0732">Signal</keyword>
<protein>
    <submittedName>
        <fullName evidence="2">Uncharacterized protein</fullName>
    </submittedName>
</protein>
<organism evidence="2 3">
    <name type="scientific">Cronartium quercuum f. sp. fusiforme G11</name>
    <dbReference type="NCBI Taxonomy" id="708437"/>
    <lineage>
        <taxon>Eukaryota</taxon>
        <taxon>Fungi</taxon>
        <taxon>Dikarya</taxon>
        <taxon>Basidiomycota</taxon>
        <taxon>Pucciniomycotina</taxon>
        <taxon>Pucciniomycetes</taxon>
        <taxon>Pucciniales</taxon>
        <taxon>Coleosporiaceae</taxon>
        <taxon>Cronartium</taxon>
    </lineage>
</organism>
<reference evidence="2" key="1">
    <citation type="submission" date="2013-11" db="EMBL/GenBank/DDBJ databases">
        <title>Genome sequence of the fusiform rust pathogen reveals effectors for host alternation and coevolution with pine.</title>
        <authorList>
            <consortium name="DOE Joint Genome Institute"/>
            <person name="Smith K."/>
            <person name="Pendleton A."/>
            <person name="Kubisiak T."/>
            <person name="Anderson C."/>
            <person name="Salamov A."/>
            <person name="Aerts A."/>
            <person name="Riley R."/>
            <person name="Clum A."/>
            <person name="Lindquist E."/>
            <person name="Ence D."/>
            <person name="Campbell M."/>
            <person name="Kronenberg Z."/>
            <person name="Feau N."/>
            <person name="Dhillon B."/>
            <person name="Hamelin R."/>
            <person name="Burleigh J."/>
            <person name="Smith J."/>
            <person name="Yandell M."/>
            <person name="Nelson C."/>
            <person name="Grigoriev I."/>
            <person name="Davis J."/>
        </authorList>
    </citation>
    <scope>NUCLEOTIDE SEQUENCE</scope>
    <source>
        <strain evidence="2">G11</strain>
    </source>
</reference>
<sequence length="69" mass="8318">MRRRLMLAFFLFLLLLLFAQKSVTSSEVPNYITAVEKNEETSFHNVRDPFISRENCRFLTMNRDFRNQN</sequence>
<name>A0A9P6TFR5_9BASI</name>
<feature type="signal peptide" evidence="1">
    <location>
        <begin position="1"/>
        <end position="25"/>
    </location>
</feature>
<gene>
    <name evidence="2" type="ORF">CROQUDRAFT_651803</name>
</gene>
<evidence type="ECO:0000313" key="3">
    <source>
        <dbReference type="Proteomes" id="UP000886653"/>
    </source>
</evidence>
<proteinExistence type="predicted"/>
<evidence type="ECO:0000313" key="2">
    <source>
        <dbReference type="EMBL" id="KAG0150951.1"/>
    </source>
</evidence>
<evidence type="ECO:0000256" key="1">
    <source>
        <dbReference type="SAM" id="SignalP"/>
    </source>
</evidence>